<evidence type="ECO:0000313" key="2">
    <source>
        <dbReference type="EMBL" id="KAK9519156.1"/>
    </source>
</evidence>
<feature type="region of interest" description="Disordered" evidence="1">
    <location>
        <begin position="1"/>
        <end position="24"/>
    </location>
</feature>
<evidence type="ECO:0000313" key="3">
    <source>
        <dbReference type="Proteomes" id="UP001488805"/>
    </source>
</evidence>
<gene>
    <name evidence="2" type="ORF">VZT92_021901</name>
</gene>
<dbReference type="AlphaFoldDB" id="A0AAW1E9A7"/>
<organism evidence="2 3">
    <name type="scientific">Zoarces viviparus</name>
    <name type="common">Viviparous eelpout</name>
    <name type="synonym">Blennius viviparus</name>
    <dbReference type="NCBI Taxonomy" id="48416"/>
    <lineage>
        <taxon>Eukaryota</taxon>
        <taxon>Metazoa</taxon>
        <taxon>Chordata</taxon>
        <taxon>Craniata</taxon>
        <taxon>Vertebrata</taxon>
        <taxon>Euteleostomi</taxon>
        <taxon>Actinopterygii</taxon>
        <taxon>Neopterygii</taxon>
        <taxon>Teleostei</taxon>
        <taxon>Neoteleostei</taxon>
        <taxon>Acanthomorphata</taxon>
        <taxon>Eupercaria</taxon>
        <taxon>Perciformes</taxon>
        <taxon>Cottioidei</taxon>
        <taxon>Zoarcales</taxon>
        <taxon>Zoarcidae</taxon>
        <taxon>Zoarcinae</taxon>
        <taxon>Zoarces</taxon>
    </lineage>
</organism>
<reference evidence="2 3" key="1">
    <citation type="journal article" date="2024" name="Genome Biol. Evol.">
        <title>Chromosome-level genome assembly of the viviparous eelpout Zoarces viviparus.</title>
        <authorList>
            <person name="Fuhrmann N."/>
            <person name="Brasseur M.V."/>
            <person name="Bakowski C.E."/>
            <person name="Podsiadlowski L."/>
            <person name="Prost S."/>
            <person name="Krehenwinkel H."/>
            <person name="Mayer C."/>
        </authorList>
    </citation>
    <scope>NUCLEOTIDE SEQUENCE [LARGE SCALE GENOMIC DNA]</scope>
    <source>
        <strain evidence="2">NO-MEL_2022_Ind0_liver</strain>
    </source>
</reference>
<name>A0AAW1E9A7_ZOAVI</name>
<proteinExistence type="predicted"/>
<protein>
    <submittedName>
        <fullName evidence="2">Uncharacterized protein</fullName>
    </submittedName>
</protein>
<comment type="caution">
    <text evidence="2">The sequence shown here is derived from an EMBL/GenBank/DDBJ whole genome shotgun (WGS) entry which is preliminary data.</text>
</comment>
<dbReference type="EMBL" id="JBCEZU010000434">
    <property type="protein sequence ID" value="KAK9519156.1"/>
    <property type="molecule type" value="Genomic_DNA"/>
</dbReference>
<dbReference type="Proteomes" id="UP001488805">
    <property type="component" value="Unassembled WGS sequence"/>
</dbReference>
<keyword evidence="3" id="KW-1185">Reference proteome</keyword>
<feature type="compositionally biased region" description="Basic residues" evidence="1">
    <location>
        <begin position="1"/>
        <end position="11"/>
    </location>
</feature>
<accession>A0AAW1E9A7</accession>
<evidence type="ECO:0000256" key="1">
    <source>
        <dbReference type="SAM" id="MobiDB-lite"/>
    </source>
</evidence>
<sequence>MDGCSPKRRTGKPAAAAAARASHRETPPCFLWTRTGVEENAAKTPPEKNGFIAIYFFHKGMRGVTVSNPETGSIHRVVMRMRRATRQRCICGSSSRNIPAFEPHV</sequence>